<reference evidence="3 4" key="1">
    <citation type="submission" date="2018-04" db="EMBL/GenBank/DDBJ databases">
        <title>Genomic Encyclopedia of Type Strains, Phase III (KMG-III): the genomes of soil and plant-associated and newly described type strains.</title>
        <authorList>
            <person name="Whitman W."/>
        </authorList>
    </citation>
    <scope>NUCLEOTIDE SEQUENCE [LARGE SCALE GENOMIC DNA]</scope>
    <source>
        <strain evidence="3 4">NW12</strain>
    </source>
</reference>
<dbReference type="Proteomes" id="UP000240996">
    <property type="component" value="Unassembled WGS sequence"/>
</dbReference>
<feature type="signal peptide" evidence="2">
    <location>
        <begin position="1"/>
        <end position="18"/>
    </location>
</feature>
<evidence type="ECO:0000313" key="3">
    <source>
        <dbReference type="EMBL" id="PTM47237.1"/>
    </source>
</evidence>
<gene>
    <name evidence="3" type="ORF">C8J24_0624</name>
</gene>
<keyword evidence="4" id="KW-1185">Reference proteome</keyword>
<proteinExistence type="predicted"/>
<evidence type="ECO:0000313" key="4">
    <source>
        <dbReference type="Proteomes" id="UP000240996"/>
    </source>
</evidence>
<protein>
    <recommendedName>
        <fullName evidence="5">Murein lipoprotein</fullName>
    </recommendedName>
</protein>
<evidence type="ECO:0008006" key="5">
    <source>
        <dbReference type="Google" id="ProtNLM"/>
    </source>
</evidence>
<accession>A0A2T4YTX2</accession>
<keyword evidence="2" id="KW-0732">Signal</keyword>
<comment type="caution">
    <text evidence="3">The sequence shown here is derived from an EMBL/GenBank/DDBJ whole genome shotgun (WGS) entry which is preliminary data.</text>
</comment>
<feature type="chain" id="PRO_5015604865" description="Murein lipoprotein" evidence="2">
    <location>
        <begin position="19"/>
        <end position="101"/>
    </location>
</feature>
<feature type="compositionally biased region" description="Basic and acidic residues" evidence="1">
    <location>
        <begin position="58"/>
        <end position="73"/>
    </location>
</feature>
<feature type="region of interest" description="Disordered" evidence="1">
    <location>
        <begin position="53"/>
        <end position="73"/>
    </location>
</feature>
<sequence>MKSMITLAALAAVLPLAACNKSPSDKLADRVENAADTRAEAMEANAQDLRNQAAQLDNRADKARKTGDSRSDAIEAADMNVAGMSQEQRDAIVANQAAAVR</sequence>
<dbReference type="EMBL" id="PZZN01000001">
    <property type="protein sequence ID" value="PTM47237.1"/>
    <property type="molecule type" value="Genomic_DNA"/>
</dbReference>
<name>A0A2T4YTX2_9SPHN</name>
<evidence type="ECO:0000256" key="2">
    <source>
        <dbReference type="SAM" id="SignalP"/>
    </source>
</evidence>
<evidence type="ECO:0000256" key="1">
    <source>
        <dbReference type="SAM" id="MobiDB-lite"/>
    </source>
</evidence>
<dbReference type="AlphaFoldDB" id="A0A2T4YTX2"/>
<organism evidence="3 4">
    <name type="scientific">Sphingomonas aerolata</name>
    <dbReference type="NCBI Taxonomy" id="185951"/>
    <lineage>
        <taxon>Bacteria</taxon>
        <taxon>Pseudomonadati</taxon>
        <taxon>Pseudomonadota</taxon>
        <taxon>Alphaproteobacteria</taxon>
        <taxon>Sphingomonadales</taxon>
        <taxon>Sphingomonadaceae</taxon>
        <taxon>Sphingomonas</taxon>
    </lineage>
</organism>